<keyword evidence="1" id="KW-1133">Transmembrane helix</keyword>
<feature type="transmembrane region" description="Helical" evidence="1">
    <location>
        <begin position="12"/>
        <end position="35"/>
    </location>
</feature>
<organism evidence="2 3">
    <name type="scientific">Miscanthus yellow fleck virus</name>
    <dbReference type="NCBI Taxonomy" id="2777538"/>
    <lineage>
        <taxon>Viruses</taxon>
        <taxon>Riboviria</taxon>
        <taxon>Orthornavirae</taxon>
        <taxon>Pisuviricota</taxon>
        <taxon>Pisoniviricetes</taxon>
        <taxon>Sobelivirales</taxon>
        <taxon>Solemoviridae</taxon>
        <taxon>Polerovirus</taxon>
        <taxon>Polerovirus MYFV</taxon>
    </lineage>
</organism>
<name>A0A7L8YSP6_9VIRU</name>
<accession>A0A7L8YSP6</accession>
<keyword evidence="3" id="KW-1185">Reference proteome</keyword>
<keyword evidence="1" id="KW-0472">Membrane</keyword>
<protein>
    <submittedName>
        <fullName evidence="2">Movement protein</fullName>
    </submittedName>
</protein>
<reference evidence="2" key="1">
    <citation type="journal article" date="2020" name="PLoS ONE">
        <title>Identification and characterization of Miscanthus yellow fleck virus, a new polerovirus infecting Miscanthus sinensis.</title>
        <authorList>
            <person name="Bolus S."/>
            <person name="Malapi-Wight M."/>
            <person name="Grinstead S.C."/>
            <person name="Fuentes-Bueno I."/>
            <person name="Hendrickson L."/>
            <person name="Hammond R.W."/>
            <person name="Mollov D."/>
        </authorList>
    </citation>
    <scope>NUCLEOTIDE SEQUENCE</scope>
    <source>
        <strain evidence="2">PGQP1</strain>
    </source>
</reference>
<evidence type="ECO:0000313" key="3">
    <source>
        <dbReference type="Proteomes" id="UP001223120"/>
    </source>
</evidence>
<proteinExistence type="predicted"/>
<dbReference type="Proteomes" id="UP001223120">
    <property type="component" value="Segment"/>
</dbReference>
<keyword evidence="1" id="KW-0812">Transmembrane</keyword>
<sequence>MKSTQPTLDYKLFAGVLIGIIFTIPLTLVASYYIFLAISARVRAIVNEYGR</sequence>
<evidence type="ECO:0000256" key="1">
    <source>
        <dbReference type="SAM" id="Phobius"/>
    </source>
</evidence>
<evidence type="ECO:0000313" key="2">
    <source>
        <dbReference type="EMBL" id="QOI58522.1"/>
    </source>
</evidence>
<dbReference type="EMBL" id="MT520166">
    <property type="protein sequence ID" value="QOI58522.1"/>
    <property type="molecule type" value="Genomic_RNA"/>
</dbReference>